<evidence type="ECO:0000256" key="8">
    <source>
        <dbReference type="ARBA" id="ARBA00023306"/>
    </source>
</evidence>
<dbReference type="EC" id="2.4.1.227" evidence="10"/>
<dbReference type="GO" id="GO:0071555">
    <property type="term" value="P:cell wall organization"/>
    <property type="evidence" value="ECO:0007669"/>
    <property type="project" value="UniProtKB-KW"/>
</dbReference>
<keyword evidence="1 10" id="KW-1003">Cell membrane</keyword>
<feature type="domain" description="Glycosyl transferase family 28 C-terminal" evidence="12">
    <location>
        <begin position="188"/>
        <end position="353"/>
    </location>
</feature>
<dbReference type="SUPFAM" id="SSF53756">
    <property type="entry name" value="UDP-Glycosyltransferase/glycogen phosphorylase"/>
    <property type="match status" value="1"/>
</dbReference>
<evidence type="ECO:0000259" key="11">
    <source>
        <dbReference type="Pfam" id="PF03033"/>
    </source>
</evidence>
<keyword evidence="5 10" id="KW-0133">Cell shape</keyword>
<proteinExistence type="inferred from homology"/>
<feature type="binding site" evidence="10">
    <location>
        <position position="124"/>
    </location>
    <ligand>
        <name>UDP-N-acetyl-alpha-D-glucosamine</name>
        <dbReference type="ChEBI" id="CHEBI:57705"/>
    </ligand>
</feature>
<dbReference type="EMBL" id="WERX01000015">
    <property type="protein sequence ID" value="MDV7694369.1"/>
    <property type="molecule type" value="Genomic_DNA"/>
</dbReference>
<dbReference type="InterPro" id="IPR006009">
    <property type="entry name" value="GlcNAc_MurG"/>
</dbReference>
<evidence type="ECO:0000256" key="1">
    <source>
        <dbReference type="ARBA" id="ARBA00022475"/>
    </source>
</evidence>
<evidence type="ECO:0000256" key="7">
    <source>
        <dbReference type="ARBA" id="ARBA00023136"/>
    </source>
</evidence>
<dbReference type="Pfam" id="PF03033">
    <property type="entry name" value="Glyco_transf_28"/>
    <property type="match status" value="1"/>
</dbReference>
<feature type="binding site" evidence="10">
    <location>
        <position position="195"/>
    </location>
    <ligand>
        <name>UDP-N-acetyl-alpha-D-glucosamine</name>
        <dbReference type="ChEBI" id="CHEBI:57705"/>
    </ligand>
</feature>
<evidence type="ECO:0000256" key="3">
    <source>
        <dbReference type="ARBA" id="ARBA00022676"/>
    </source>
</evidence>
<dbReference type="GO" id="GO:0005975">
    <property type="term" value="P:carbohydrate metabolic process"/>
    <property type="evidence" value="ECO:0007669"/>
    <property type="project" value="InterPro"/>
</dbReference>
<evidence type="ECO:0000256" key="9">
    <source>
        <dbReference type="ARBA" id="ARBA00023316"/>
    </source>
</evidence>
<dbReference type="Proteomes" id="UP001275867">
    <property type="component" value="Unassembled WGS sequence"/>
</dbReference>
<feature type="binding site" evidence="10">
    <location>
        <position position="250"/>
    </location>
    <ligand>
        <name>UDP-N-acetyl-alpha-D-glucosamine</name>
        <dbReference type="ChEBI" id="CHEBI:57705"/>
    </ligand>
</feature>
<feature type="binding site" evidence="10">
    <location>
        <begin position="10"/>
        <end position="12"/>
    </location>
    <ligand>
        <name>UDP-N-acetyl-alpha-D-glucosamine</name>
        <dbReference type="ChEBI" id="CHEBI:57705"/>
    </ligand>
</feature>
<dbReference type="Pfam" id="PF04101">
    <property type="entry name" value="Glyco_tran_28_C"/>
    <property type="match status" value="1"/>
</dbReference>
<keyword evidence="9 10" id="KW-0961">Cell wall biogenesis/degradation</keyword>
<comment type="pathway">
    <text evidence="10">Cell wall biogenesis; peptidoglycan biosynthesis.</text>
</comment>
<dbReference type="Gene3D" id="3.40.50.2000">
    <property type="entry name" value="Glycogen Phosphorylase B"/>
    <property type="match status" value="2"/>
</dbReference>
<dbReference type="InterPro" id="IPR007235">
    <property type="entry name" value="Glyco_trans_28_C"/>
</dbReference>
<dbReference type="Proteomes" id="UP000077280">
    <property type="component" value="Unassembled WGS sequence"/>
</dbReference>
<comment type="caution">
    <text evidence="10">Lacks conserved residue(s) required for the propagation of feature annotation.</text>
</comment>
<dbReference type="OrthoDB" id="9808936at2"/>
<reference evidence="14 15" key="1">
    <citation type="submission" date="2016-05" db="EMBL/GenBank/DDBJ databases">
        <title>Draft genome sequence of Pediococcus parvulus 2.6, a probiotic beta-glucan producer strain.</title>
        <authorList>
            <person name="Mohedano M.L."/>
            <person name="Perez-Ramos A."/>
            <person name="Duenas M.T."/>
            <person name="Lamontanara A."/>
            <person name="Orru L."/>
            <person name="Spano G."/>
            <person name="Capozzi V."/>
            <person name="Lopez P."/>
        </authorList>
    </citation>
    <scope>NUCLEOTIDE SEQUENCE [LARGE SCALE GENOMIC DNA]</scope>
    <source>
        <strain evidence="14 15">2.6</strain>
    </source>
</reference>
<comment type="caution">
    <text evidence="13">The sequence shown here is derived from an EMBL/GenBank/DDBJ whole genome shotgun (WGS) entry which is preliminary data.</text>
</comment>
<dbReference type="InterPro" id="IPR004276">
    <property type="entry name" value="GlycoTrans_28_N"/>
</dbReference>
<evidence type="ECO:0000259" key="12">
    <source>
        <dbReference type="Pfam" id="PF04101"/>
    </source>
</evidence>
<keyword evidence="7 10" id="KW-0472">Membrane</keyword>
<evidence type="ECO:0000313" key="16">
    <source>
        <dbReference type="Proteomes" id="UP001275867"/>
    </source>
</evidence>
<dbReference type="PANTHER" id="PTHR21015:SF22">
    <property type="entry name" value="GLYCOSYLTRANSFERASE"/>
    <property type="match status" value="1"/>
</dbReference>
<keyword evidence="3 10" id="KW-0328">Glycosyltransferase</keyword>
<dbReference type="GO" id="GO:0008360">
    <property type="term" value="P:regulation of cell shape"/>
    <property type="evidence" value="ECO:0007669"/>
    <property type="project" value="UniProtKB-KW"/>
</dbReference>
<dbReference type="GO" id="GO:0051301">
    <property type="term" value="P:cell division"/>
    <property type="evidence" value="ECO:0007669"/>
    <property type="project" value="UniProtKB-KW"/>
</dbReference>
<dbReference type="GO" id="GO:0050511">
    <property type="term" value="F:undecaprenyldiphospho-muramoylpentapeptide beta-N-acetylglucosaminyltransferase activity"/>
    <property type="evidence" value="ECO:0007669"/>
    <property type="project" value="UniProtKB-UniRule"/>
</dbReference>
<accession>A0A176TKQ1</accession>
<feature type="domain" description="Glycosyltransferase family 28 N-terminal" evidence="11">
    <location>
        <begin position="4"/>
        <end position="142"/>
    </location>
</feature>
<dbReference type="AlphaFoldDB" id="A0A176TKQ1"/>
<protein>
    <recommendedName>
        <fullName evidence="10">UDP-N-acetylglucosamine--N-acetylmuramyl-(pentapeptide) pyrophosphoryl-undecaprenol N-acetylglucosamine transferase</fullName>
        <ecNumber evidence="10">2.4.1.227</ecNumber>
    </recommendedName>
    <alternativeName>
        <fullName evidence="10">Undecaprenyl-PP-MurNAc-pentapeptide-UDPGlcNAc GlcNAc transferase</fullName>
    </alternativeName>
</protein>
<dbReference type="RefSeq" id="WP_057783932.1">
    <property type="nucleotide sequence ID" value="NZ_BJWE01000015.1"/>
</dbReference>
<organism evidence="13 16">
    <name type="scientific">Pediococcus parvulus</name>
    <dbReference type="NCBI Taxonomy" id="54062"/>
    <lineage>
        <taxon>Bacteria</taxon>
        <taxon>Bacillati</taxon>
        <taxon>Bacillota</taxon>
        <taxon>Bacilli</taxon>
        <taxon>Lactobacillales</taxon>
        <taxon>Lactobacillaceae</taxon>
        <taxon>Pediococcus</taxon>
    </lineage>
</organism>
<evidence type="ECO:0000256" key="4">
    <source>
        <dbReference type="ARBA" id="ARBA00022679"/>
    </source>
</evidence>
<evidence type="ECO:0000256" key="5">
    <source>
        <dbReference type="ARBA" id="ARBA00022960"/>
    </source>
</evidence>
<dbReference type="EMBL" id="LXND01000031">
    <property type="protein sequence ID" value="OAD64544.1"/>
    <property type="molecule type" value="Genomic_DNA"/>
</dbReference>
<evidence type="ECO:0000313" key="13">
    <source>
        <dbReference type="EMBL" id="MDV7694369.1"/>
    </source>
</evidence>
<evidence type="ECO:0000313" key="15">
    <source>
        <dbReference type="Proteomes" id="UP000077280"/>
    </source>
</evidence>
<evidence type="ECO:0000256" key="2">
    <source>
        <dbReference type="ARBA" id="ARBA00022618"/>
    </source>
</evidence>
<keyword evidence="6 10" id="KW-0573">Peptidoglycan synthesis</keyword>
<evidence type="ECO:0000256" key="10">
    <source>
        <dbReference type="HAMAP-Rule" id="MF_00033"/>
    </source>
</evidence>
<reference evidence="13" key="2">
    <citation type="submission" date="2019-10" db="EMBL/GenBank/DDBJ databases">
        <title>Malate fermentation in French cider.</title>
        <authorList>
            <person name="Cousin F.J."/>
            <person name="Medina Fernandez S."/>
            <person name="Misery B."/>
            <person name="Laplace J.-M."/>
            <person name="Cretenet M."/>
        </authorList>
    </citation>
    <scope>NUCLEOTIDE SEQUENCE</scope>
    <source>
        <strain evidence="13">UCMA15901</strain>
    </source>
</reference>
<feature type="binding site" evidence="10">
    <location>
        <position position="295"/>
    </location>
    <ligand>
        <name>UDP-N-acetyl-alpha-D-glucosamine</name>
        <dbReference type="ChEBI" id="CHEBI:57705"/>
    </ligand>
</feature>
<name>A0A176TKQ1_9LACO</name>
<comment type="function">
    <text evidence="10">Cell wall formation. Catalyzes the transfer of a GlcNAc subunit on undecaprenyl-pyrophosphoryl-MurNAc-pentapeptide (lipid intermediate I) to form undecaprenyl-pyrophosphoryl-MurNAc-(pentapeptide)GlcNAc (lipid intermediate II).</text>
</comment>
<dbReference type="NCBIfam" id="TIGR01133">
    <property type="entry name" value="murG"/>
    <property type="match status" value="1"/>
</dbReference>
<evidence type="ECO:0000313" key="14">
    <source>
        <dbReference type="EMBL" id="OAD64544.1"/>
    </source>
</evidence>
<gene>
    <name evidence="10 13" type="primary">murG</name>
    <name evidence="14" type="ORF">A7K95_04205</name>
    <name evidence="13" type="ORF">GA842_05590</name>
</gene>
<keyword evidence="15" id="KW-1185">Reference proteome</keyword>
<sequence length="364" mass="39500">MRLMISGGGTGGHIYPALALIEALKKREPNSEILYVGTEKGLESKIVPAQGIAFKTIKIQGFKRSLSLENFKTIGLFLKSVGDAHKMIKEFRPDVVVGTGGYVSGAVVFAASLQRIPTVIHEQNSVVGVTNKFLSHFVTKIGISFEDARSQFPIKKVVFTGNPRATQVALMQPNDALSEYGLRSNLPTLLIFGGSRGAERINSATVEALPQLKQKDYQVLFVTGQVHYQKIMAAIKPSDLGSNVVVRPYISKMPELLPNFEAILGRAGATSIAEITALGIPSILVPSPYVTNDHQTKNARSLVKKGAAELLPEVHLDADSLVKATDELMTDENKRKKMGEAAKKMGRPRAAEDLLNVLESVIKK</sequence>
<comment type="catalytic activity">
    <reaction evidence="10">
        <text>Mur2Ac(oyl-L-Ala-gamma-D-Glu-L-Lys-D-Ala-D-Ala)-di-trans,octa-cis-undecaprenyl diphosphate + UDP-N-acetyl-alpha-D-glucosamine = beta-D-GlcNAc-(1-&gt;4)-Mur2Ac(oyl-L-Ala-gamma-D-Glu-L-Lys-D-Ala-D-Ala)-di-trans,octa-cis-undecaprenyl diphosphate + UDP + H(+)</text>
        <dbReference type="Rhea" id="RHEA:23192"/>
        <dbReference type="ChEBI" id="CHEBI:15378"/>
        <dbReference type="ChEBI" id="CHEBI:57705"/>
        <dbReference type="ChEBI" id="CHEBI:58223"/>
        <dbReference type="ChEBI" id="CHEBI:60032"/>
        <dbReference type="ChEBI" id="CHEBI:60033"/>
        <dbReference type="EC" id="2.4.1.227"/>
    </reaction>
</comment>
<dbReference type="GO" id="GO:0009252">
    <property type="term" value="P:peptidoglycan biosynthetic process"/>
    <property type="evidence" value="ECO:0007669"/>
    <property type="project" value="UniProtKB-UniRule"/>
</dbReference>
<comment type="similarity">
    <text evidence="10">Belongs to the glycosyltransferase 28 family. MurG subfamily.</text>
</comment>
<comment type="subcellular location">
    <subcellularLocation>
        <location evidence="10">Cell membrane</location>
        <topology evidence="10">Peripheral membrane protein</topology>
        <orientation evidence="10">Cytoplasmic side</orientation>
    </subcellularLocation>
</comment>
<keyword evidence="2 10" id="KW-0132">Cell division</keyword>
<dbReference type="GO" id="GO:0005886">
    <property type="term" value="C:plasma membrane"/>
    <property type="evidence" value="ECO:0007669"/>
    <property type="project" value="UniProtKB-SubCell"/>
</dbReference>
<keyword evidence="8 10" id="KW-0131">Cell cycle</keyword>
<dbReference type="HAMAP" id="MF_00033">
    <property type="entry name" value="MurG"/>
    <property type="match status" value="1"/>
</dbReference>
<keyword evidence="4 10" id="KW-0808">Transferase</keyword>
<evidence type="ECO:0000256" key="6">
    <source>
        <dbReference type="ARBA" id="ARBA00022984"/>
    </source>
</evidence>
<dbReference type="CDD" id="cd03785">
    <property type="entry name" value="GT28_MurG"/>
    <property type="match status" value="1"/>
</dbReference>
<dbReference type="PANTHER" id="PTHR21015">
    <property type="entry name" value="UDP-N-ACETYLGLUCOSAMINE--N-ACETYLMURAMYL-(PENTAPEPTIDE) PYROPHOSPHORYL-UNDECAPRENOL N-ACETYLGLUCOSAMINE TRANSFERASE 1"/>
    <property type="match status" value="1"/>
</dbReference>